<reference evidence="2" key="1">
    <citation type="submission" date="2022-11" db="UniProtKB">
        <authorList>
            <consortium name="WormBaseParasite"/>
        </authorList>
    </citation>
    <scope>IDENTIFICATION</scope>
</reference>
<protein>
    <submittedName>
        <fullName evidence="2">ABC transmembrane type-1 domain-containing protein</fullName>
    </submittedName>
</protein>
<proteinExistence type="predicted"/>
<dbReference type="WBParaSite" id="PS1159_v2.g2540.t1">
    <property type="protein sequence ID" value="PS1159_v2.g2540.t1"/>
    <property type="gene ID" value="PS1159_v2.g2540"/>
</dbReference>
<evidence type="ECO:0000313" key="2">
    <source>
        <dbReference type="WBParaSite" id="PS1159_v2.g2540.t1"/>
    </source>
</evidence>
<accession>A0AC35G8S7</accession>
<organism evidence="1 2">
    <name type="scientific">Panagrolaimus sp. PS1159</name>
    <dbReference type="NCBI Taxonomy" id="55785"/>
    <lineage>
        <taxon>Eukaryota</taxon>
        <taxon>Metazoa</taxon>
        <taxon>Ecdysozoa</taxon>
        <taxon>Nematoda</taxon>
        <taxon>Chromadorea</taxon>
        <taxon>Rhabditida</taxon>
        <taxon>Tylenchina</taxon>
        <taxon>Panagrolaimomorpha</taxon>
        <taxon>Panagrolaimoidea</taxon>
        <taxon>Panagrolaimidae</taxon>
        <taxon>Panagrolaimus</taxon>
    </lineage>
</organism>
<dbReference type="Proteomes" id="UP000887580">
    <property type="component" value="Unplaced"/>
</dbReference>
<evidence type="ECO:0000313" key="1">
    <source>
        <dbReference type="Proteomes" id="UP000887580"/>
    </source>
</evidence>
<name>A0AC35G8S7_9BILA</name>
<sequence>LLGCETICVIFLNILFCFADKFPESYENFSNQKPCDPDRTRSSLARATFAQAGHLMSKGYKGTVDYDTFWSLDPRNQPERLLILYKKYRSKVTNTKKKFIPWLFFVLFKCTWFTFTAGVLLTAVFAFITISDPLFLKLIINAAENNYPLWYGFTLVFTAMIISWAKFSIVCRSDFYGLLAYLDVQSILMNVVYQKMLKLSASAKVKYSAGEVVNLLSTDVERIRNFWYNLLDFIYTPLILSICLTGLTFTIGINILYGIAVIIAFLPLNGFLVNTATKCEQKQMDLKDARLKLMTDVLSGVKVLKLYAWEESMRA</sequence>